<keyword evidence="3" id="KW-0472">Membrane</keyword>
<evidence type="ECO:0000256" key="1">
    <source>
        <dbReference type="ARBA" id="ARBA00022614"/>
    </source>
</evidence>
<keyword evidence="1" id="KW-0433">Leucine-rich repeat</keyword>
<name>A0ABN7STF7_OIKDI</name>
<dbReference type="Gene3D" id="3.80.10.10">
    <property type="entry name" value="Ribonuclease Inhibitor"/>
    <property type="match status" value="1"/>
</dbReference>
<accession>A0ABN7STF7</accession>
<evidence type="ECO:0000259" key="4">
    <source>
        <dbReference type="Pfam" id="PF01105"/>
    </source>
</evidence>
<dbReference type="PANTHER" id="PTHR24366:SF96">
    <property type="entry name" value="LEUCINE RICH REPEAT CONTAINING 53"/>
    <property type="match status" value="1"/>
</dbReference>
<feature type="domain" description="GOLD" evidence="4">
    <location>
        <begin position="230"/>
        <end position="426"/>
    </location>
</feature>
<evidence type="ECO:0000313" key="6">
    <source>
        <dbReference type="Proteomes" id="UP001158576"/>
    </source>
</evidence>
<reference evidence="5 6" key="1">
    <citation type="submission" date="2021-04" db="EMBL/GenBank/DDBJ databases">
        <authorList>
            <person name="Bliznina A."/>
        </authorList>
    </citation>
    <scope>NUCLEOTIDE SEQUENCE [LARGE SCALE GENOMIC DNA]</scope>
</reference>
<keyword evidence="3" id="KW-0812">Transmembrane</keyword>
<dbReference type="PANTHER" id="PTHR24366">
    <property type="entry name" value="IG(IMMUNOGLOBULIN) AND LRR(LEUCINE RICH REPEAT) DOMAINS"/>
    <property type="match status" value="1"/>
</dbReference>
<keyword evidence="2" id="KW-0677">Repeat</keyword>
<organism evidence="5 6">
    <name type="scientific">Oikopleura dioica</name>
    <name type="common">Tunicate</name>
    <dbReference type="NCBI Taxonomy" id="34765"/>
    <lineage>
        <taxon>Eukaryota</taxon>
        <taxon>Metazoa</taxon>
        <taxon>Chordata</taxon>
        <taxon>Tunicata</taxon>
        <taxon>Appendicularia</taxon>
        <taxon>Copelata</taxon>
        <taxon>Oikopleuridae</taxon>
        <taxon>Oikopleura</taxon>
    </lineage>
</organism>
<gene>
    <name evidence="5" type="ORF">OKIOD_LOCUS11769</name>
</gene>
<dbReference type="PROSITE" id="PS51450">
    <property type="entry name" value="LRR"/>
    <property type="match status" value="3"/>
</dbReference>
<evidence type="ECO:0000256" key="2">
    <source>
        <dbReference type="ARBA" id="ARBA00022737"/>
    </source>
</evidence>
<dbReference type="SMART" id="SM00369">
    <property type="entry name" value="LRR_TYP"/>
    <property type="match status" value="5"/>
</dbReference>
<feature type="transmembrane region" description="Helical" evidence="3">
    <location>
        <begin position="46"/>
        <end position="64"/>
    </location>
</feature>
<protein>
    <submittedName>
        <fullName evidence="5">Oidioi.mRNA.OKI2018_I69.chr1.g3004.t1.cds</fullName>
    </submittedName>
</protein>
<dbReference type="Proteomes" id="UP001158576">
    <property type="component" value="Chromosome 1"/>
</dbReference>
<dbReference type="Pfam" id="PF13855">
    <property type="entry name" value="LRR_8"/>
    <property type="match status" value="1"/>
</dbReference>
<evidence type="ECO:0000313" key="5">
    <source>
        <dbReference type="EMBL" id="CAG5106797.1"/>
    </source>
</evidence>
<dbReference type="EMBL" id="OU015566">
    <property type="protein sequence ID" value="CAG5106797.1"/>
    <property type="molecule type" value="Genomic_DNA"/>
</dbReference>
<dbReference type="InterPro" id="IPR003591">
    <property type="entry name" value="Leu-rich_rpt_typical-subtyp"/>
</dbReference>
<feature type="transmembrane region" description="Helical" evidence="3">
    <location>
        <begin position="15"/>
        <end position="34"/>
    </location>
</feature>
<keyword evidence="6" id="KW-1185">Reference proteome</keyword>
<dbReference type="InterPro" id="IPR009038">
    <property type="entry name" value="GOLD_dom"/>
</dbReference>
<evidence type="ECO:0000256" key="3">
    <source>
        <dbReference type="SAM" id="Phobius"/>
    </source>
</evidence>
<keyword evidence="3" id="KW-1133">Transmembrane helix</keyword>
<dbReference type="Pfam" id="PF01105">
    <property type="entry name" value="EMP24_GP25L"/>
    <property type="match status" value="1"/>
</dbReference>
<dbReference type="InterPro" id="IPR032675">
    <property type="entry name" value="LRR_dom_sf"/>
</dbReference>
<dbReference type="InterPro" id="IPR001611">
    <property type="entry name" value="Leu-rich_rpt"/>
</dbReference>
<sequence>MCLSLSAETSPRIKSFVYSLHVSVIFILIAAFELTETEDNKSLRKGIFLVSLGLTLLSLLYVRAKFSPGLWDEETNTEGREDTGPKPPTYENILESNAEVFKRMAIDDPEAPPPTIGTGLRIGIPVNDDYKPPNYIQSEGEPPSFIESTGIIEVQADGTSILESQGNLGMFDAKRHRKEQQKQAIKNQKMGQKFGATSLVDSAFKGPPKAVPIEEFDILTEDRQFIFHNFWLEVRHRSLNCFNFYMEQNYTSVIKISSLDDDIHPSAIIKDDENRIIGKINPTGDKSRGDMKLEALPRDGYVNMCLFNVNGGFAAAEIGVEIMIVFTPGKSPFGKKMTLPNAEVMESASENAEEEMELLELVRKFDDLVAGLRVKMFSAWRTIQQMKIFHHGDEISQEHQSDMITNWSLFQVGVMVLVVFLQELHLPLNLDRLYASKNDLQNLSDISNLCSITEVDLSSNDLKYIEPGDLTCMAHLISVSLSQNWIGDVDEDLFRNLTEITSIQMANMNLHSLPVTIFRDNTLLSSLDLSNNRIKTIPTNLFANNQNLAFLDLSLNQITTLSPEVFLSCPKLTQMFLRDNELTVAHSSWFRAFYYKSKFRPYIDLSGNPWSCACSMISFRAWRNRNKWFMDIEGFQA</sequence>
<proteinExistence type="predicted"/>
<dbReference type="SUPFAM" id="SSF52058">
    <property type="entry name" value="L domain-like"/>
    <property type="match status" value="1"/>
</dbReference>